<dbReference type="EMBL" id="NBSH01000010">
    <property type="protein sequence ID" value="ORX35561.1"/>
    <property type="molecule type" value="Genomic_DNA"/>
</dbReference>
<protein>
    <submittedName>
        <fullName evidence="6">Major facilitator superfamily domain-containing protein</fullName>
    </submittedName>
</protein>
<dbReference type="InterPro" id="IPR050327">
    <property type="entry name" value="Proton-linked_MCT"/>
</dbReference>
<dbReference type="InterPro" id="IPR011701">
    <property type="entry name" value="MFS"/>
</dbReference>
<feature type="transmembrane region" description="Helical" evidence="4">
    <location>
        <begin position="197"/>
        <end position="216"/>
    </location>
</feature>
<gene>
    <name evidence="6" type="ORF">BD324DRAFT_630639</name>
</gene>
<evidence type="ECO:0000256" key="1">
    <source>
        <dbReference type="ARBA" id="ARBA00004141"/>
    </source>
</evidence>
<dbReference type="PANTHER" id="PTHR11360:SF284">
    <property type="entry name" value="EG:103B4.3 PROTEIN-RELATED"/>
    <property type="match status" value="1"/>
</dbReference>
<dbReference type="Gene3D" id="1.20.1250.20">
    <property type="entry name" value="MFS general substrate transporter like domains"/>
    <property type="match status" value="1"/>
</dbReference>
<evidence type="ECO:0000259" key="5">
    <source>
        <dbReference type="PROSITE" id="PS50850"/>
    </source>
</evidence>
<feature type="region of interest" description="Disordered" evidence="3">
    <location>
        <begin position="1"/>
        <end position="20"/>
    </location>
</feature>
<evidence type="ECO:0000313" key="6">
    <source>
        <dbReference type="EMBL" id="ORX35561.1"/>
    </source>
</evidence>
<keyword evidence="7" id="KW-1185">Reference proteome</keyword>
<feature type="transmembrane region" description="Helical" evidence="4">
    <location>
        <begin position="391"/>
        <end position="411"/>
    </location>
</feature>
<dbReference type="InterPro" id="IPR020846">
    <property type="entry name" value="MFS_dom"/>
</dbReference>
<organism evidence="6 7">
    <name type="scientific">Kockovaella imperatae</name>
    <dbReference type="NCBI Taxonomy" id="4999"/>
    <lineage>
        <taxon>Eukaryota</taxon>
        <taxon>Fungi</taxon>
        <taxon>Dikarya</taxon>
        <taxon>Basidiomycota</taxon>
        <taxon>Agaricomycotina</taxon>
        <taxon>Tremellomycetes</taxon>
        <taxon>Tremellales</taxon>
        <taxon>Cuniculitremaceae</taxon>
        <taxon>Kockovaella</taxon>
    </lineage>
</organism>
<dbReference type="Proteomes" id="UP000193218">
    <property type="component" value="Unassembled WGS sequence"/>
</dbReference>
<dbReference type="SUPFAM" id="SSF103473">
    <property type="entry name" value="MFS general substrate transporter"/>
    <property type="match status" value="1"/>
</dbReference>
<evidence type="ECO:0000256" key="3">
    <source>
        <dbReference type="SAM" id="MobiDB-lite"/>
    </source>
</evidence>
<evidence type="ECO:0000256" key="2">
    <source>
        <dbReference type="ARBA" id="ARBA00006727"/>
    </source>
</evidence>
<accession>A0A1Y1UBZ3</accession>
<feature type="transmembrane region" description="Helical" evidence="4">
    <location>
        <begin position="138"/>
        <end position="160"/>
    </location>
</feature>
<feature type="transmembrane region" description="Helical" evidence="4">
    <location>
        <begin position="319"/>
        <end position="339"/>
    </location>
</feature>
<sequence length="447" mass="48105">MNQIPLRPLDVTRPSESELEPEDRIVDSDFRAVIICISSFLLIFTTCGTLFSFGVFQDLYQTMSHEPGNPFSGASPAMIDLVGTLGVSFQSVFAPFATAWAKRFSPTAVSSLGGLMFLLGCILASYSTKLWQFILTQGMMLGIGTCLSNMPAVTVAPTWYGPRRGLAMGIILSGTGVGGVAWTPVIQALNQRYGFRMTLRIAGAVTAGMIVLPATLLRWDSASQRRIDQERRNMSLAAKILNIPLLDWQVANSRKFTAQLFSASCQGAAYYTPIFFFSAYARTLGYSATTGASFIAITNACNAIGKIGVGFVADKWGRLNSLFVTTLISTAITFGLWLPSTLDIDVVPSRVLFIAYSIAFGLFASPYVALFPTSLVELFGPAHFASVNGCLYMARGIAALIGTPVAGALIMRDVDSPQAYRSMTIMVGALLAAASGGVLWARIENRR</sequence>
<feature type="transmembrane region" description="Helical" evidence="4">
    <location>
        <begin position="77"/>
        <end position="101"/>
    </location>
</feature>
<dbReference type="InParanoid" id="A0A1Y1UBZ3"/>
<feature type="transmembrane region" description="Helical" evidence="4">
    <location>
        <begin position="351"/>
        <end position="371"/>
    </location>
</feature>
<feature type="domain" description="Major facilitator superfamily (MFS) profile" evidence="5">
    <location>
        <begin position="32"/>
        <end position="446"/>
    </location>
</feature>
<comment type="similarity">
    <text evidence="2">Belongs to the major facilitator superfamily. Monocarboxylate porter (TC 2.A.1.13) family.</text>
</comment>
<keyword evidence="4" id="KW-0812">Transmembrane</keyword>
<dbReference type="GO" id="GO:0022857">
    <property type="term" value="F:transmembrane transporter activity"/>
    <property type="evidence" value="ECO:0007669"/>
    <property type="project" value="InterPro"/>
</dbReference>
<reference evidence="6 7" key="1">
    <citation type="submission" date="2017-03" db="EMBL/GenBank/DDBJ databases">
        <title>Widespread Adenine N6-methylation of Active Genes in Fungi.</title>
        <authorList>
            <consortium name="DOE Joint Genome Institute"/>
            <person name="Mondo S.J."/>
            <person name="Dannebaum R.O."/>
            <person name="Kuo R.C."/>
            <person name="Louie K.B."/>
            <person name="Bewick A.J."/>
            <person name="Labutti K."/>
            <person name="Haridas S."/>
            <person name="Kuo A."/>
            <person name="Salamov A."/>
            <person name="Ahrendt S.R."/>
            <person name="Lau R."/>
            <person name="Bowen B.P."/>
            <person name="Lipzen A."/>
            <person name="Sullivan W."/>
            <person name="Andreopoulos W.B."/>
            <person name="Clum A."/>
            <person name="Lindquist E."/>
            <person name="Daum C."/>
            <person name="Northen T.R."/>
            <person name="Ramamoorthy G."/>
            <person name="Schmitz R.J."/>
            <person name="Gryganskyi A."/>
            <person name="Culley D."/>
            <person name="Magnuson J."/>
            <person name="James T.Y."/>
            <person name="O'Malley M.A."/>
            <person name="Stajich J.E."/>
            <person name="Spatafora J.W."/>
            <person name="Visel A."/>
            <person name="Grigoriev I.V."/>
        </authorList>
    </citation>
    <scope>NUCLEOTIDE SEQUENCE [LARGE SCALE GENOMIC DNA]</scope>
    <source>
        <strain evidence="6 7">NRRL Y-17943</strain>
    </source>
</reference>
<comment type="caution">
    <text evidence="6">The sequence shown here is derived from an EMBL/GenBank/DDBJ whole genome shotgun (WGS) entry which is preliminary data.</text>
</comment>
<keyword evidence="4" id="KW-0472">Membrane</keyword>
<feature type="transmembrane region" description="Helical" evidence="4">
    <location>
        <begin position="107"/>
        <end position="126"/>
    </location>
</feature>
<proteinExistence type="inferred from homology"/>
<comment type="subcellular location">
    <subcellularLocation>
        <location evidence="1">Membrane</location>
        <topology evidence="1">Multi-pass membrane protein</topology>
    </subcellularLocation>
</comment>
<keyword evidence="4" id="KW-1133">Transmembrane helix</keyword>
<evidence type="ECO:0000256" key="4">
    <source>
        <dbReference type="SAM" id="Phobius"/>
    </source>
</evidence>
<dbReference type="InterPro" id="IPR036259">
    <property type="entry name" value="MFS_trans_sf"/>
</dbReference>
<feature type="transmembrane region" description="Helical" evidence="4">
    <location>
        <begin position="423"/>
        <end position="443"/>
    </location>
</feature>
<dbReference type="PANTHER" id="PTHR11360">
    <property type="entry name" value="MONOCARBOXYLATE TRANSPORTER"/>
    <property type="match status" value="1"/>
</dbReference>
<dbReference type="PROSITE" id="PS50850">
    <property type="entry name" value="MFS"/>
    <property type="match status" value="1"/>
</dbReference>
<dbReference type="GO" id="GO:0016020">
    <property type="term" value="C:membrane"/>
    <property type="evidence" value="ECO:0007669"/>
    <property type="project" value="UniProtKB-SubCell"/>
</dbReference>
<feature type="transmembrane region" description="Helical" evidence="4">
    <location>
        <begin position="166"/>
        <end position="185"/>
    </location>
</feature>
<name>A0A1Y1UBZ3_9TREE</name>
<dbReference type="AlphaFoldDB" id="A0A1Y1UBZ3"/>
<evidence type="ECO:0000313" key="7">
    <source>
        <dbReference type="Proteomes" id="UP000193218"/>
    </source>
</evidence>
<feature type="transmembrane region" description="Helical" evidence="4">
    <location>
        <begin position="32"/>
        <end position="56"/>
    </location>
</feature>
<dbReference type="Pfam" id="PF07690">
    <property type="entry name" value="MFS_1"/>
    <property type="match status" value="1"/>
</dbReference>
<dbReference type="OrthoDB" id="2213137at2759"/>
<dbReference type="RefSeq" id="XP_021869725.1">
    <property type="nucleotide sequence ID" value="XM_022016348.1"/>
</dbReference>
<dbReference type="GeneID" id="33558157"/>